<dbReference type="PANTHER" id="PTHR10584">
    <property type="entry name" value="SUGAR KINASE"/>
    <property type="match status" value="1"/>
</dbReference>
<sequence length="312" mass="32423">MAEPQVYVLGSANVDRYLLVEHIVRAGETILAQDTSASLGGKGLNQAVASARYGARTHLVGCLGTDVEAELIFETITSEPRLETSLMTQVESHPTGIATIQRDPAGENSIIVATGANAALHPDHAVASLNQVSTDDLVLAQLEIPYPCVVAGLRAGQRAGARTVLNAAPATTHAEVLEYTDVLVVNEIEATTLSGDTSGLGTVDLATRLSQRYHLDVVVTLGERGCQVCTQQGQELVTVPARDTDVVDTTGAGDAFTGALVAALVAGEDVVTAAAWGTVAGSFACESQGAQGYPTRQPDLEEKVPAILDAIR</sequence>
<protein>
    <recommendedName>
        <fullName evidence="3 12">Ribokinase</fullName>
        <shortName evidence="12">RK</shortName>
        <ecNumber evidence="2 12">2.7.1.15</ecNumber>
    </recommendedName>
</protein>
<dbReference type="PROSITE" id="PS00583">
    <property type="entry name" value="PFKB_KINASES_1"/>
    <property type="match status" value="1"/>
</dbReference>
<dbReference type="InterPro" id="IPR002139">
    <property type="entry name" value="Ribo/fructo_kinase"/>
</dbReference>
<evidence type="ECO:0000256" key="1">
    <source>
        <dbReference type="ARBA" id="ARBA00005380"/>
    </source>
</evidence>
<dbReference type="GO" id="GO:0019303">
    <property type="term" value="P:D-ribose catabolic process"/>
    <property type="evidence" value="ECO:0007669"/>
    <property type="project" value="UniProtKB-UniRule"/>
</dbReference>
<comment type="function">
    <text evidence="12">Catalyzes the phosphorylation of ribose at O-5 in a reaction requiring ATP and magnesium. The resulting D-ribose-5-phosphate can then be used either for sythesis of nucleotides, histidine, and tryptophan, or as a component of the pentose phosphate pathway.</text>
</comment>
<dbReference type="GO" id="GO:0005829">
    <property type="term" value="C:cytosol"/>
    <property type="evidence" value="ECO:0007669"/>
    <property type="project" value="TreeGrafter"/>
</dbReference>
<dbReference type="GO" id="GO:0004747">
    <property type="term" value="F:ribokinase activity"/>
    <property type="evidence" value="ECO:0007669"/>
    <property type="project" value="UniProtKB-UniRule"/>
</dbReference>
<feature type="binding site" evidence="12">
    <location>
        <position position="284"/>
    </location>
    <ligand>
        <name>K(+)</name>
        <dbReference type="ChEBI" id="CHEBI:29103"/>
    </ligand>
</feature>
<comment type="subunit">
    <text evidence="12">Homodimer.</text>
</comment>
<comment type="similarity">
    <text evidence="12">Belongs to the carbohydrate kinase PfkB family. Ribokinase subfamily.</text>
</comment>
<gene>
    <name evidence="12" type="primary">rbsK</name>
    <name evidence="14" type="ORF">QDX21_01965</name>
</gene>
<dbReference type="Gene3D" id="3.40.1190.20">
    <property type="match status" value="1"/>
</dbReference>
<dbReference type="Proteomes" id="UP001224674">
    <property type="component" value="Chromosome"/>
</dbReference>
<evidence type="ECO:0000256" key="4">
    <source>
        <dbReference type="ARBA" id="ARBA00022679"/>
    </source>
</evidence>
<accession>A0AAJ6AJ35</accession>
<keyword evidence="10 12" id="KW-0630">Potassium</keyword>
<keyword evidence="12" id="KW-0963">Cytoplasm</keyword>
<dbReference type="GO" id="GO:0005524">
    <property type="term" value="F:ATP binding"/>
    <property type="evidence" value="ECO:0007669"/>
    <property type="project" value="UniProtKB-UniRule"/>
</dbReference>
<name>A0AAJ6AJ35_9MICC</name>
<dbReference type="EC" id="2.7.1.15" evidence="2 12"/>
<evidence type="ECO:0000256" key="7">
    <source>
        <dbReference type="ARBA" id="ARBA00022777"/>
    </source>
</evidence>
<keyword evidence="6 12" id="KW-0547">Nucleotide-binding</keyword>
<evidence type="ECO:0000313" key="15">
    <source>
        <dbReference type="Proteomes" id="UP001224674"/>
    </source>
</evidence>
<comment type="pathway">
    <text evidence="12">Carbohydrate metabolism; D-ribose degradation; D-ribose 5-phosphate from beta-D-ribopyranose: step 2/2.</text>
</comment>
<comment type="cofactor">
    <cofactor evidence="12">
        <name>Mg(2+)</name>
        <dbReference type="ChEBI" id="CHEBI:18420"/>
    </cofactor>
    <text evidence="12">Requires a divalent cation, most likely magnesium in vivo, as an electrophilic catalyst to aid phosphoryl group transfer. It is the chelate of the metal and the nucleotide that is the actual substrate.</text>
</comment>
<evidence type="ECO:0000256" key="6">
    <source>
        <dbReference type="ARBA" id="ARBA00022741"/>
    </source>
</evidence>
<keyword evidence="7 12" id="KW-0418">Kinase</keyword>
<keyword evidence="11 12" id="KW-0119">Carbohydrate metabolism</keyword>
<dbReference type="PANTHER" id="PTHR10584:SF166">
    <property type="entry name" value="RIBOKINASE"/>
    <property type="match status" value="1"/>
</dbReference>
<evidence type="ECO:0000256" key="5">
    <source>
        <dbReference type="ARBA" id="ARBA00022723"/>
    </source>
</evidence>
<feature type="binding site" evidence="12">
    <location>
        <position position="143"/>
    </location>
    <ligand>
        <name>substrate</name>
    </ligand>
</feature>
<dbReference type="HAMAP" id="MF_01987">
    <property type="entry name" value="Ribokinase"/>
    <property type="match status" value="1"/>
</dbReference>
<feature type="binding site" evidence="12">
    <location>
        <begin position="13"/>
        <end position="15"/>
    </location>
    <ligand>
        <name>substrate</name>
    </ligand>
</feature>
<feature type="binding site" evidence="12">
    <location>
        <position position="254"/>
    </location>
    <ligand>
        <name>substrate</name>
    </ligand>
</feature>
<feature type="binding site" evidence="12">
    <location>
        <position position="248"/>
    </location>
    <ligand>
        <name>K(+)</name>
        <dbReference type="ChEBI" id="CHEBI:29103"/>
    </ligand>
</feature>
<evidence type="ECO:0000256" key="12">
    <source>
        <dbReference type="HAMAP-Rule" id="MF_01987"/>
    </source>
</evidence>
<feature type="binding site" evidence="12">
    <location>
        <position position="250"/>
    </location>
    <ligand>
        <name>K(+)</name>
        <dbReference type="ChEBI" id="CHEBI:29103"/>
    </ligand>
</feature>
<dbReference type="Pfam" id="PF00294">
    <property type="entry name" value="PfkB"/>
    <property type="match status" value="1"/>
</dbReference>
<dbReference type="PRINTS" id="PR00990">
    <property type="entry name" value="RIBOKINASE"/>
</dbReference>
<feature type="binding site" evidence="12">
    <location>
        <begin position="41"/>
        <end position="45"/>
    </location>
    <ligand>
        <name>substrate</name>
    </ligand>
</feature>
<dbReference type="InterPro" id="IPR002173">
    <property type="entry name" value="Carboh/pur_kinase_PfkB_CS"/>
</dbReference>
<feature type="binding site" evidence="12">
    <location>
        <position position="186"/>
    </location>
    <ligand>
        <name>ATP</name>
        <dbReference type="ChEBI" id="CHEBI:30616"/>
    </ligand>
</feature>
<comment type="similarity">
    <text evidence="1">Belongs to the carbohydrate kinase pfkB family.</text>
</comment>
<dbReference type="RefSeq" id="WP_279675051.1">
    <property type="nucleotide sequence ID" value="NZ_CP122566.1"/>
</dbReference>
<dbReference type="GO" id="GO:0046872">
    <property type="term" value="F:metal ion binding"/>
    <property type="evidence" value="ECO:0007669"/>
    <property type="project" value="UniProtKB-KW"/>
</dbReference>
<comment type="subcellular location">
    <subcellularLocation>
        <location evidence="12">Cytoplasm</location>
    </subcellularLocation>
</comment>
<evidence type="ECO:0000256" key="2">
    <source>
        <dbReference type="ARBA" id="ARBA00012035"/>
    </source>
</evidence>
<keyword evidence="4 12" id="KW-0808">Transferase</keyword>
<keyword evidence="5 12" id="KW-0479">Metal-binding</keyword>
<feature type="binding site" evidence="12">
    <location>
        <position position="289"/>
    </location>
    <ligand>
        <name>K(+)</name>
        <dbReference type="ChEBI" id="CHEBI:29103"/>
    </ligand>
</feature>
<reference evidence="14 15" key="1">
    <citation type="submission" date="2023-03" db="EMBL/GenBank/DDBJ databases">
        <title>Complete genome sequences of several Auritidibacter ignavus strains isolated from ear infections.</title>
        <authorList>
            <person name="Baehr T."/>
            <person name="Baumhoegger A.M."/>
        </authorList>
    </citation>
    <scope>NUCLEOTIDE SEQUENCE [LARGE SCALE GENOMIC DNA]</scope>
    <source>
        <strain evidence="14 15">BABAE-6</strain>
    </source>
</reference>
<dbReference type="InterPro" id="IPR029056">
    <property type="entry name" value="Ribokinase-like"/>
</dbReference>
<evidence type="ECO:0000313" key="14">
    <source>
        <dbReference type="EMBL" id="WGH93592.1"/>
    </source>
</evidence>
<feature type="binding site" evidence="12">
    <location>
        <begin position="220"/>
        <end position="225"/>
    </location>
    <ligand>
        <name>ATP</name>
        <dbReference type="ChEBI" id="CHEBI:30616"/>
    </ligand>
</feature>
<comment type="caution">
    <text evidence="12">Lacks conserved residue(s) required for the propagation of feature annotation.</text>
</comment>
<dbReference type="InterPro" id="IPR011877">
    <property type="entry name" value="Ribokinase"/>
</dbReference>
<comment type="catalytic activity">
    <reaction evidence="12">
        <text>D-ribose + ATP = D-ribose 5-phosphate + ADP + H(+)</text>
        <dbReference type="Rhea" id="RHEA:13697"/>
        <dbReference type="ChEBI" id="CHEBI:15378"/>
        <dbReference type="ChEBI" id="CHEBI:30616"/>
        <dbReference type="ChEBI" id="CHEBI:47013"/>
        <dbReference type="ChEBI" id="CHEBI:78346"/>
        <dbReference type="ChEBI" id="CHEBI:456216"/>
        <dbReference type="EC" id="2.7.1.15"/>
    </reaction>
</comment>
<feature type="domain" description="Carbohydrate kinase PfkB" evidence="13">
    <location>
        <begin position="5"/>
        <end position="292"/>
    </location>
</feature>
<keyword evidence="15" id="KW-1185">Reference proteome</keyword>
<dbReference type="SUPFAM" id="SSF53613">
    <property type="entry name" value="Ribokinase-like"/>
    <property type="match status" value="1"/>
</dbReference>
<comment type="activity regulation">
    <text evidence="12">Activated by a monovalent cation that binds near, but not in, the active site. The most likely occupant of the site in vivo is potassium. Ion binding induces a conformational change that may alter substrate affinity.</text>
</comment>
<evidence type="ECO:0000256" key="9">
    <source>
        <dbReference type="ARBA" id="ARBA00022842"/>
    </source>
</evidence>
<evidence type="ECO:0000256" key="10">
    <source>
        <dbReference type="ARBA" id="ARBA00022958"/>
    </source>
</evidence>
<evidence type="ECO:0000256" key="11">
    <source>
        <dbReference type="ARBA" id="ARBA00023277"/>
    </source>
</evidence>
<organism evidence="14 15">
    <name type="scientific">Auritidibacter ignavus</name>
    <dbReference type="NCBI Taxonomy" id="678932"/>
    <lineage>
        <taxon>Bacteria</taxon>
        <taxon>Bacillati</taxon>
        <taxon>Actinomycetota</taxon>
        <taxon>Actinomycetes</taxon>
        <taxon>Micrococcales</taxon>
        <taxon>Micrococcaceae</taxon>
        <taxon>Auritidibacter</taxon>
    </lineage>
</organism>
<proteinExistence type="inferred from homology"/>
<evidence type="ECO:0000259" key="13">
    <source>
        <dbReference type="Pfam" id="PF00294"/>
    </source>
</evidence>
<dbReference type="InterPro" id="IPR011611">
    <property type="entry name" value="PfkB_dom"/>
</dbReference>
<dbReference type="EMBL" id="CP122566">
    <property type="protein sequence ID" value="WGH93592.1"/>
    <property type="molecule type" value="Genomic_DNA"/>
</dbReference>
<evidence type="ECO:0000256" key="8">
    <source>
        <dbReference type="ARBA" id="ARBA00022840"/>
    </source>
</evidence>
<feature type="active site" description="Proton acceptor" evidence="12">
    <location>
        <position position="254"/>
    </location>
</feature>
<keyword evidence="8 12" id="KW-0067">ATP-binding</keyword>
<feature type="binding site" evidence="12">
    <location>
        <begin position="253"/>
        <end position="254"/>
    </location>
    <ligand>
        <name>ATP</name>
        <dbReference type="ChEBI" id="CHEBI:30616"/>
    </ligand>
</feature>
<dbReference type="AlphaFoldDB" id="A0AAJ6AJ35"/>
<dbReference type="CDD" id="cd01174">
    <property type="entry name" value="ribokinase"/>
    <property type="match status" value="1"/>
</dbReference>
<dbReference type="PROSITE" id="PS00584">
    <property type="entry name" value="PFKB_KINASES_2"/>
    <property type="match status" value="1"/>
</dbReference>
<keyword evidence="9 12" id="KW-0460">Magnesium</keyword>
<evidence type="ECO:0000256" key="3">
    <source>
        <dbReference type="ARBA" id="ARBA00016943"/>
    </source>
</evidence>
<feature type="binding site" evidence="12">
    <location>
        <position position="287"/>
    </location>
    <ligand>
        <name>K(+)</name>
        <dbReference type="ChEBI" id="CHEBI:29103"/>
    </ligand>
</feature>